<feature type="compositionally biased region" description="Polar residues" evidence="1">
    <location>
        <begin position="817"/>
        <end position="843"/>
    </location>
</feature>
<sequence>MSSADGKSGHVKNEPQGVHSSSKSNDVEQSQNRGDPNFSIVIKKEKNWPSDLGDDNDNDNDDEDPSDGDNFESLEEEDISNDPELTNKIKKKLIYEDGPFSENHIFWVNFQNEHVISARKEIRRLKKEVSKGTKDGAHNWELIEQLEEQLEEKERFFVKTYMKKIKFTENTPELHSVHLWWWTEPERNRMYKKKDDTCPDRSKLEVFINQLSRDIKFLKRYKNKYVSNMRTELELKKRQCFEEFYVLKTPEELKPSENHVRDIPVPFKPHIVIESPPWTDELSHDNKQRLIYTKQNSTNDHIFWTDARGEEVNKYRDVMKKTKAFLQRMIKAGIQTQIANAKEAIERQELYFISKYIHKVEIDHSLPLIHPMPQDLQKIIYDNNSNEESPFKIEICTEQEEMLVKLKDLKHKISLMGKYKNMYAPHVLNQLHHLEFEYKKKFLIAKNPDKIFPKYDMKLKQVNDDSKDASDNNKINLPSQGSGEKDDYHLENGPKNNPMASEDEDMNTGDEENEDNDDEEGMNSNHTSNNWSRWINELPSNVKEQLIYSKESNSDDHIFWVHTPDHSVTWAKKELAQMKKHFQKALQSGDANQINIMKKEIEDTEDVFVKNHFNKVEYDRTLPMTEPMEPRLRKALYYVKSSEVTYNIKRCPEQIEMLLDLKARKRIFTRMVRVKNMHAPSVVNELYHKEFEYQKQFLTIKNEEEIQSAIKKRQEMPKKLSKKQIKRMKQMAKKLDKANASFGNKNTTHAQNPNTPNRYKQSSQTNTNWRQNQPERQPRNVNQFQQSNNAGNGQMNVQTWGQQQMQSRNNEDYSQYYGYNQSNFPSQPQWGQPNSNWNQTPTPGNNFRNQGGNFNQSWNNRGNQPQYNNSSYNQNTFERNDRFKQNSRHTKPHGYQPY</sequence>
<feature type="region of interest" description="Disordered" evidence="1">
    <location>
        <begin position="815"/>
        <end position="874"/>
    </location>
</feature>
<evidence type="ECO:0000256" key="1">
    <source>
        <dbReference type="SAM" id="MobiDB-lite"/>
    </source>
</evidence>
<feature type="compositionally biased region" description="Low complexity" evidence="1">
    <location>
        <begin position="844"/>
        <end position="856"/>
    </location>
</feature>
<feature type="compositionally biased region" description="Acidic residues" evidence="1">
    <location>
        <begin position="52"/>
        <end position="81"/>
    </location>
</feature>
<proteinExistence type="predicted"/>
<feature type="compositionally biased region" description="Basic and acidic residues" evidence="1">
    <location>
        <begin position="483"/>
        <end position="492"/>
    </location>
</feature>
<organism evidence="2">
    <name type="scientific">Cacopsylla melanoneura</name>
    <dbReference type="NCBI Taxonomy" id="428564"/>
    <lineage>
        <taxon>Eukaryota</taxon>
        <taxon>Metazoa</taxon>
        <taxon>Ecdysozoa</taxon>
        <taxon>Arthropoda</taxon>
        <taxon>Hexapoda</taxon>
        <taxon>Insecta</taxon>
        <taxon>Pterygota</taxon>
        <taxon>Neoptera</taxon>
        <taxon>Paraneoptera</taxon>
        <taxon>Hemiptera</taxon>
        <taxon>Sternorrhyncha</taxon>
        <taxon>Psylloidea</taxon>
        <taxon>Psyllidae</taxon>
        <taxon>Psyllinae</taxon>
        <taxon>Cacopsylla</taxon>
    </lineage>
</organism>
<feature type="compositionally biased region" description="Acidic residues" evidence="1">
    <location>
        <begin position="501"/>
        <end position="521"/>
    </location>
</feature>
<accession>A0A8D8S3R6</accession>
<evidence type="ECO:0000313" key="2">
    <source>
        <dbReference type="EMBL" id="CAG6661350.1"/>
    </source>
</evidence>
<dbReference type="EMBL" id="HBUF01199383">
    <property type="protein sequence ID" value="CAG6661350.1"/>
    <property type="molecule type" value="Transcribed_RNA"/>
</dbReference>
<protein>
    <submittedName>
        <fullName evidence="2">Uncharacterized protein</fullName>
    </submittedName>
</protein>
<feature type="compositionally biased region" description="Polar residues" evidence="1">
    <location>
        <begin position="741"/>
        <end position="778"/>
    </location>
</feature>
<feature type="compositionally biased region" description="Low complexity" evidence="1">
    <location>
        <begin position="863"/>
        <end position="874"/>
    </location>
</feature>
<name>A0A8D8S3R6_9HEMI</name>
<feature type="region of interest" description="Disordered" evidence="1">
    <location>
        <begin position="711"/>
        <end position="778"/>
    </location>
</feature>
<feature type="compositionally biased region" description="Polar residues" evidence="1">
    <location>
        <begin position="18"/>
        <end position="34"/>
    </location>
</feature>
<dbReference type="AlphaFoldDB" id="A0A8D8S3R6"/>
<feature type="compositionally biased region" description="Basic residues" evidence="1">
    <location>
        <begin position="719"/>
        <end position="732"/>
    </location>
</feature>
<reference evidence="2" key="1">
    <citation type="submission" date="2021-05" db="EMBL/GenBank/DDBJ databases">
        <authorList>
            <person name="Alioto T."/>
            <person name="Alioto T."/>
            <person name="Gomez Garrido J."/>
        </authorList>
    </citation>
    <scope>NUCLEOTIDE SEQUENCE</scope>
</reference>
<feature type="region of interest" description="Disordered" evidence="1">
    <location>
        <begin position="463"/>
        <end position="530"/>
    </location>
</feature>
<feature type="region of interest" description="Disordered" evidence="1">
    <location>
        <begin position="1"/>
        <end position="83"/>
    </location>
</feature>